<keyword evidence="7" id="KW-0413">Isomerase</keyword>
<keyword evidence="4" id="KW-0676">Redox-active center</keyword>
<dbReference type="InterPro" id="IPR013766">
    <property type="entry name" value="Thioredoxin_domain"/>
</dbReference>
<feature type="domain" description="Thioredoxin" evidence="6">
    <location>
        <begin position="43"/>
        <end position="186"/>
    </location>
</feature>
<dbReference type="GO" id="GO:0030313">
    <property type="term" value="C:cell envelope"/>
    <property type="evidence" value="ECO:0007669"/>
    <property type="project" value="UniProtKB-SubCell"/>
</dbReference>
<dbReference type="PANTHER" id="PTHR42852:SF6">
    <property type="entry name" value="THIOL:DISULFIDE INTERCHANGE PROTEIN DSBE"/>
    <property type="match status" value="1"/>
</dbReference>
<dbReference type="GO" id="GO:0016491">
    <property type="term" value="F:oxidoreductase activity"/>
    <property type="evidence" value="ECO:0007669"/>
    <property type="project" value="InterPro"/>
</dbReference>
<evidence type="ECO:0000256" key="2">
    <source>
        <dbReference type="ARBA" id="ARBA00022748"/>
    </source>
</evidence>
<dbReference type="PROSITE" id="PS51352">
    <property type="entry name" value="THIOREDOXIN_2"/>
    <property type="match status" value="1"/>
</dbReference>
<evidence type="ECO:0000256" key="5">
    <source>
        <dbReference type="SAM" id="SignalP"/>
    </source>
</evidence>
<keyword evidence="8" id="KW-1185">Reference proteome</keyword>
<accession>A0A840LGI7</accession>
<organism evidence="7 8">
    <name type="scientific">Roseateles oligotrophus</name>
    <dbReference type="NCBI Taxonomy" id="1769250"/>
    <lineage>
        <taxon>Bacteria</taxon>
        <taxon>Pseudomonadati</taxon>
        <taxon>Pseudomonadota</taxon>
        <taxon>Betaproteobacteria</taxon>
        <taxon>Burkholderiales</taxon>
        <taxon>Sphaerotilaceae</taxon>
        <taxon>Roseateles</taxon>
    </lineage>
</organism>
<dbReference type="Gene3D" id="3.40.30.10">
    <property type="entry name" value="Glutaredoxin"/>
    <property type="match status" value="1"/>
</dbReference>
<dbReference type="InterPro" id="IPR013740">
    <property type="entry name" value="Redoxin"/>
</dbReference>
<comment type="caution">
    <text evidence="7">The sequence shown here is derived from an EMBL/GenBank/DDBJ whole genome shotgun (WGS) entry which is preliminary data.</text>
</comment>
<name>A0A840LGI7_9BURK</name>
<evidence type="ECO:0000313" key="8">
    <source>
        <dbReference type="Proteomes" id="UP000562027"/>
    </source>
</evidence>
<evidence type="ECO:0000256" key="1">
    <source>
        <dbReference type="ARBA" id="ARBA00004196"/>
    </source>
</evidence>
<keyword evidence="5" id="KW-0732">Signal</keyword>
<comment type="subcellular location">
    <subcellularLocation>
        <location evidence="1">Cell envelope</location>
    </subcellularLocation>
</comment>
<sequence length="190" mass="20568">MKKSKPKHWTAVLALVACIMGPLHTTTAWAGGPPYQPLPKFGIEPGAPFPADGLLDPAGQPFALEPLRGKPVLINFFAKFCAPCIKEVPQLNQVKARRTDFHMLAITLDSRADAADYVKNHGLRWQVAANGADLMLNRLRVMAFPAFALLDRDGHLLATVMGNQLGAADGHATAEGIEAWVDLQLGKKLK</sequence>
<reference evidence="7 8" key="1">
    <citation type="submission" date="2020-08" db="EMBL/GenBank/DDBJ databases">
        <title>Functional genomics of gut bacteria from endangered species of beetles.</title>
        <authorList>
            <person name="Carlos-Shanley C."/>
        </authorList>
    </citation>
    <scope>NUCLEOTIDE SEQUENCE [LARGE SCALE GENOMIC DNA]</scope>
    <source>
        <strain evidence="7 8">S00239</strain>
    </source>
</reference>
<evidence type="ECO:0000256" key="4">
    <source>
        <dbReference type="ARBA" id="ARBA00023284"/>
    </source>
</evidence>
<dbReference type="EMBL" id="JACHLP010000011">
    <property type="protein sequence ID" value="MBB4845733.1"/>
    <property type="molecule type" value="Genomic_DNA"/>
</dbReference>
<feature type="chain" id="PRO_5032319979" evidence="5">
    <location>
        <begin position="31"/>
        <end position="190"/>
    </location>
</feature>
<feature type="signal peptide" evidence="5">
    <location>
        <begin position="1"/>
        <end position="30"/>
    </location>
</feature>
<evidence type="ECO:0000259" key="6">
    <source>
        <dbReference type="PROSITE" id="PS51352"/>
    </source>
</evidence>
<dbReference type="InterPro" id="IPR050553">
    <property type="entry name" value="Thioredoxin_ResA/DsbE_sf"/>
</dbReference>
<keyword evidence="3" id="KW-1015">Disulfide bond</keyword>
<dbReference type="SUPFAM" id="SSF52833">
    <property type="entry name" value="Thioredoxin-like"/>
    <property type="match status" value="1"/>
</dbReference>
<dbReference type="PROSITE" id="PS51257">
    <property type="entry name" value="PROKAR_LIPOPROTEIN"/>
    <property type="match status" value="1"/>
</dbReference>
<evidence type="ECO:0000256" key="3">
    <source>
        <dbReference type="ARBA" id="ARBA00023157"/>
    </source>
</evidence>
<dbReference type="InterPro" id="IPR036249">
    <property type="entry name" value="Thioredoxin-like_sf"/>
</dbReference>
<dbReference type="AlphaFoldDB" id="A0A840LGI7"/>
<protein>
    <submittedName>
        <fullName evidence="7">Thiol-disulfide isomerase/thioredoxin</fullName>
    </submittedName>
</protein>
<dbReference type="Pfam" id="PF08534">
    <property type="entry name" value="Redoxin"/>
    <property type="match status" value="1"/>
</dbReference>
<dbReference type="PANTHER" id="PTHR42852">
    <property type="entry name" value="THIOL:DISULFIDE INTERCHANGE PROTEIN DSBE"/>
    <property type="match status" value="1"/>
</dbReference>
<dbReference type="GO" id="GO:0016853">
    <property type="term" value="F:isomerase activity"/>
    <property type="evidence" value="ECO:0007669"/>
    <property type="project" value="UniProtKB-KW"/>
</dbReference>
<dbReference type="CDD" id="cd02966">
    <property type="entry name" value="TlpA_like_family"/>
    <property type="match status" value="1"/>
</dbReference>
<dbReference type="GO" id="GO:0017004">
    <property type="term" value="P:cytochrome complex assembly"/>
    <property type="evidence" value="ECO:0007669"/>
    <property type="project" value="UniProtKB-KW"/>
</dbReference>
<evidence type="ECO:0000313" key="7">
    <source>
        <dbReference type="EMBL" id="MBB4845733.1"/>
    </source>
</evidence>
<dbReference type="Proteomes" id="UP000562027">
    <property type="component" value="Unassembled WGS sequence"/>
</dbReference>
<proteinExistence type="predicted"/>
<dbReference type="RefSeq" id="WP_184303970.1">
    <property type="nucleotide sequence ID" value="NZ_JACHLP010000011.1"/>
</dbReference>
<keyword evidence="2" id="KW-0201">Cytochrome c-type biogenesis</keyword>
<gene>
    <name evidence="7" type="ORF">HNP55_004285</name>
</gene>